<evidence type="ECO:0000256" key="1">
    <source>
        <dbReference type="ARBA" id="ARBA00001947"/>
    </source>
</evidence>
<protein>
    <submittedName>
        <fullName evidence="8">8-hydroxygeraniol dehydrogenase-like isoform X2</fullName>
    </submittedName>
</protein>
<dbReference type="InterPro" id="IPR013149">
    <property type="entry name" value="ADH-like_C"/>
</dbReference>
<gene>
    <name evidence="8" type="primary">LOC113702366</name>
</gene>
<keyword evidence="2 5" id="KW-0479">Metal-binding</keyword>
<keyword evidence="4" id="KW-0560">Oxidoreductase</keyword>
<evidence type="ECO:0000313" key="7">
    <source>
        <dbReference type="Proteomes" id="UP001652660"/>
    </source>
</evidence>
<dbReference type="Proteomes" id="UP001652660">
    <property type="component" value="Chromosome 7c"/>
</dbReference>
<dbReference type="RefSeq" id="XP_071913818.1">
    <property type="nucleotide sequence ID" value="XM_072057717.1"/>
</dbReference>
<reference evidence="8" key="1">
    <citation type="submission" date="2025-08" db="UniProtKB">
        <authorList>
            <consortium name="RefSeq"/>
        </authorList>
    </citation>
    <scope>IDENTIFICATION</scope>
    <source>
        <tissue evidence="8">Leaves</tissue>
    </source>
</reference>
<dbReference type="InterPro" id="IPR047109">
    <property type="entry name" value="CAD-like"/>
</dbReference>
<dbReference type="CDD" id="cd05283">
    <property type="entry name" value="CAD1"/>
    <property type="match status" value="1"/>
</dbReference>
<dbReference type="Pfam" id="PF00107">
    <property type="entry name" value="ADH_zinc_N"/>
    <property type="match status" value="1"/>
</dbReference>
<feature type="domain" description="Enoyl reductase (ER)" evidence="6">
    <location>
        <begin position="23"/>
        <end position="323"/>
    </location>
</feature>
<organism evidence="7 8">
    <name type="scientific">Coffea arabica</name>
    <name type="common">Arabian coffee</name>
    <dbReference type="NCBI Taxonomy" id="13443"/>
    <lineage>
        <taxon>Eukaryota</taxon>
        <taxon>Viridiplantae</taxon>
        <taxon>Streptophyta</taxon>
        <taxon>Embryophyta</taxon>
        <taxon>Tracheophyta</taxon>
        <taxon>Spermatophyta</taxon>
        <taxon>Magnoliopsida</taxon>
        <taxon>eudicotyledons</taxon>
        <taxon>Gunneridae</taxon>
        <taxon>Pentapetalae</taxon>
        <taxon>asterids</taxon>
        <taxon>lamiids</taxon>
        <taxon>Gentianales</taxon>
        <taxon>Rubiaceae</taxon>
        <taxon>Ixoroideae</taxon>
        <taxon>Gardenieae complex</taxon>
        <taxon>Bertiereae - Coffeeae clade</taxon>
        <taxon>Coffeeae</taxon>
        <taxon>Coffea</taxon>
    </lineage>
</organism>
<evidence type="ECO:0000256" key="4">
    <source>
        <dbReference type="ARBA" id="ARBA00023002"/>
    </source>
</evidence>
<evidence type="ECO:0000313" key="8">
    <source>
        <dbReference type="RefSeq" id="XP_071913818.1"/>
    </source>
</evidence>
<dbReference type="Gene3D" id="3.40.50.720">
    <property type="entry name" value="NAD(P)-binding Rossmann-like Domain"/>
    <property type="match status" value="1"/>
</dbReference>
<dbReference type="SUPFAM" id="SSF51735">
    <property type="entry name" value="NAD(P)-binding Rossmann-fold domains"/>
    <property type="match status" value="1"/>
</dbReference>
<name>A0ABM4V2Q9_COFAR</name>
<proteinExistence type="inferred from homology"/>
<dbReference type="InterPro" id="IPR036291">
    <property type="entry name" value="NAD(P)-bd_dom_sf"/>
</dbReference>
<dbReference type="InterPro" id="IPR011032">
    <property type="entry name" value="GroES-like_sf"/>
</dbReference>
<dbReference type="InterPro" id="IPR020843">
    <property type="entry name" value="ER"/>
</dbReference>
<accession>A0ABM4V2Q9</accession>
<sequence>MAKSPETEHPVEVFGWAARDSSGHLSPFKFSRRANGERDVQFKVLYCGICHSDLHSIKNDWGFTLYPTVPGHEIVGVVTKVGSKVEKVKVGDKVGMGALGASCRNCEMCCQDLEAYCSEKVFTHGSIDKHGEPTQGGFCDLMVADEHFLFCWPENLPMDAGAPLLCAGITTYSSMRAFGAKVTVISTSASKRQEAITKLGADAFLVSSNPEQMQAAASTMDGILDTVSANHPIVHLINLVKPLGKFILLGLPEKPPELPIFPIIMGRKTIAGSANGGLEEIQQMINFAAEHNILAEVEVIPIDYVNTAMERLEKGDIKYRFVVDIGNSLKSA</sequence>
<dbReference type="SMART" id="SM00829">
    <property type="entry name" value="PKS_ER"/>
    <property type="match status" value="1"/>
</dbReference>
<dbReference type="Gene3D" id="3.90.180.10">
    <property type="entry name" value="Medium-chain alcohol dehydrogenases, catalytic domain"/>
    <property type="match status" value="1"/>
</dbReference>
<dbReference type="SUPFAM" id="SSF50129">
    <property type="entry name" value="GroES-like"/>
    <property type="match status" value="1"/>
</dbReference>
<dbReference type="PROSITE" id="PS00059">
    <property type="entry name" value="ADH_ZINC"/>
    <property type="match status" value="1"/>
</dbReference>
<dbReference type="PANTHER" id="PTHR42683">
    <property type="entry name" value="ALDEHYDE REDUCTASE"/>
    <property type="match status" value="1"/>
</dbReference>
<comment type="similarity">
    <text evidence="5">Belongs to the zinc-containing alcohol dehydrogenase family.</text>
</comment>
<keyword evidence="7" id="KW-1185">Reference proteome</keyword>
<evidence type="ECO:0000259" key="6">
    <source>
        <dbReference type="SMART" id="SM00829"/>
    </source>
</evidence>
<evidence type="ECO:0000256" key="5">
    <source>
        <dbReference type="RuleBase" id="RU361277"/>
    </source>
</evidence>
<comment type="cofactor">
    <cofactor evidence="1 5">
        <name>Zn(2+)</name>
        <dbReference type="ChEBI" id="CHEBI:29105"/>
    </cofactor>
</comment>
<dbReference type="InterPro" id="IPR013154">
    <property type="entry name" value="ADH-like_N"/>
</dbReference>
<evidence type="ECO:0000256" key="3">
    <source>
        <dbReference type="ARBA" id="ARBA00022833"/>
    </source>
</evidence>
<dbReference type="InterPro" id="IPR002328">
    <property type="entry name" value="ADH_Zn_CS"/>
</dbReference>
<dbReference type="GeneID" id="113702366"/>
<evidence type="ECO:0000256" key="2">
    <source>
        <dbReference type="ARBA" id="ARBA00022723"/>
    </source>
</evidence>
<dbReference type="Pfam" id="PF08240">
    <property type="entry name" value="ADH_N"/>
    <property type="match status" value="1"/>
</dbReference>
<keyword evidence="3 5" id="KW-0862">Zinc</keyword>